<dbReference type="EMBL" id="BAAANT010000045">
    <property type="protein sequence ID" value="GAA2155188.1"/>
    <property type="molecule type" value="Genomic_DNA"/>
</dbReference>
<feature type="domain" description="TRAM" evidence="6">
    <location>
        <begin position="137"/>
        <end position="198"/>
    </location>
</feature>
<dbReference type="SUPFAM" id="SSF53335">
    <property type="entry name" value="S-adenosyl-L-methionine-dependent methyltransferases"/>
    <property type="match status" value="1"/>
</dbReference>
<evidence type="ECO:0000256" key="2">
    <source>
        <dbReference type="ARBA" id="ARBA00022679"/>
    </source>
</evidence>
<dbReference type="Gene3D" id="3.40.50.150">
    <property type="entry name" value="Vaccinia Virus protein VP39"/>
    <property type="match status" value="1"/>
</dbReference>
<comment type="similarity">
    <text evidence="4">Belongs to the class I-like SAM-binding methyltransferase superfamily. RNA M5U methyltransferase family.</text>
</comment>
<dbReference type="InterPro" id="IPR010280">
    <property type="entry name" value="U5_MeTrfase_fam"/>
</dbReference>
<comment type="caution">
    <text evidence="7">The sequence shown here is derived from an EMBL/GenBank/DDBJ whole genome shotgun (WGS) entry which is preliminary data.</text>
</comment>
<dbReference type="SUPFAM" id="SSF50249">
    <property type="entry name" value="Nucleic acid-binding proteins"/>
    <property type="match status" value="1"/>
</dbReference>
<feature type="compositionally biased region" description="Gly residues" evidence="5">
    <location>
        <begin position="94"/>
        <end position="108"/>
    </location>
</feature>
<dbReference type="PANTHER" id="PTHR11061:SF30">
    <property type="entry name" value="TRNA (URACIL(54)-C(5))-METHYLTRANSFERASE"/>
    <property type="match status" value="1"/>
</dbReference>
<dbReference type="Pfam" id="PF05958">
    <property type="entry name" value="tRNA_U5-meth_tr"/>
    <property type="match status" value="1"/>
</dbReference>
<keyword evidence="8" id="KW-1185">Reference proteome</keyword>
<keyword evidence="1 4" id="KW-0489">Methyltransferase</keyword>
<dbReference type="PROSITE" id="PS01231">
    <property type="entry name" value="TRMA_2"/>
    <property type="match status" value="1"/>
</dbReference>
<feature type="binding site" evidence="4">
    <location>
        <position position="497"/>
    </location>
    <ligand>
        <name>S-adenosyl-L-methionine</name>
        <dbReference type="ChEBI" id="CHEBI:59789"/>
    </ligand>
</feature>
<evidence type="ECO:0000256" key="3">
    <source>
        <dbReference type="ARBA" id="ARBA00022691"/>
    </source>
</evidence>
<dbReference type="InterPro" id="IPR029063">
    <property type="entry name" value="SAM-dependent_MTases_sf"/>
</dbReference>
<dbReference type="InterPro" id="IPR030391">
    <property type="entry name" value="MeTrfase_TrmA_CS"/>
</dbReference>
<feature type="compositionally biased region" description="Low complexity" evidence="5">
    <location>
        <begin position="84"/>
        <end position="93"/>
    </location>
</feature>
<feature type="binding site" evidence="4">
    <location>
        <position position="400"/>
    </location>
    <ligand>
        <name>S-adenosyl-L-methionine</name>
        <dbReference type="ChEBI" id="CHEBI:59789"/>
    </ligand>
</feature>
<dbReference type="PROSITE" id="PS51687">
    <property type="entry name" value="SAM_MT_RNA_M5U"/>
    <property type="match status" value="1"/>
</dbReference>
<gene>
    <name evidence="7" type="ORF">GCM10009760_54870</name>
</gene>
<dbReference type="InterPro" id="IPR002792">
    <property type="entry name" value="TRAM_dom"/>
</dbReference>
<reference evidence="8" key="1">
    <citation type="journal article" date="2019" name="Int. J. Syst. Evol. Microbiol.">
        <title>The Global Catalogue of Microorganisms (GCM) 10K type strain sequencing project: providing services to taxonomists for standard genome sequencing and annotation.</title>
        <authorList>
            <consortium name="The Broad Institute Genomics Platform"/>
            <consortium name="The Broad Institute Genome Sequencing Center for Infectious Disease"/>
            <person name="Wu L."/>
            <person name="Ma J."/>
        </authorList>
    </citation>
    <scope>NUCLEOTIDE SEQUENCE [LARGE SCALE GENOMIC DNA]</scope>
    <source>
        <strain evidence="8">JCM 14560</strain>
    </source>
</reference>
<feature type="binding site" evidence="4">
    <location>
        <position position="429"/>
    </location>
    <ligand>
        <name>S-adenosyl-L-methionine</name>
        <dbReference type="ChEBI" id="CHEBI:59789"/>
    </ligand>
</feature>
<dbReference type="CDD" id="cd02440">
    <property type="entry name" value="AdoMet_MTases"/>
    <property type="match status" value="1"/>
</dbReference>
<evidence type="ECO:0000313" key="7">
    <source>
        <dbReference type="EMBL" id="GAA2155188.1"/>
    </source>
</evidence>
<evidence type="ECO:0000256" key="4">
    <source>
        <dbReference type="PROSITE-ProRule" id="PRU01024"/>
    </source>
</evidence>
<name>A0ABP5M0I1_9ACTN</name>
<evidence type="ECO:0000313" key="8">
    <source>
        <dbReference type="Proteomes" id="UP001422759"/>
    </source>
</evidence>
<organism evidence="7 8">
    <name type="scientific">Kitasatospora kazusensis</name>
    <dbReference type="NCBI Taxonomy" id="407974"/>
    <lineage>
        <taxon>Bacteria</taxon>
        <taxon>Bacillati</taxon>
        <taxon>Actinomycetota</taxon>
        <taxon>Actinomycetes</taxon>
        <taxon>Kitasatosporales</taxon>
        <taxon>Streptomycetaceae</taxon>
        <taxon>Kitasatospora</taxon>
    </lineage>
</organism>
<keyword evidence="2 4" id="KW-0808">Transferase</keyword>
<feature type="binding site" evidence="4">
    <location>
        <position position="453"/>
    </location>
    <ligand>
        <name>S-adenosyl-L-methionine</name>
        <dbReference type="ChEBI" id="CHEBI:59789"/>
    </ligand>
</feature>
<dbReference type="PROSITE" id="PS50926">
    <property type="entry name" value="TRAM"/>
    <property type="match status" value="1"/>
</dbReference>
<feature type="region of interest" description="Disordered" evidence="5">
    <location>
        <begin position="1"/>
        <end position="125"/>
    </location>
</feature>
<feature type="active site" description="Nucleophile" evidence="4">
    <location>
        <position position="524"/>
    </location>
</feature>
<evidence type="ECO:0000256" key="5">
    <source>
        <dbReference type="SAM" id="MobiDB-lite"/>
    </source>
</evidence>
<dbReference type="Gene3D" id="2.40.50.140">
    <property type="entry name" value="Nucleic acid-binding proteins"/>
    <property type="match status" value="1"/>
</dbReference>
<dbReference type="Gene3D" id="2.40.50.1070">
    <property type="match status" value="1"/>
</dbReference>
<sequence>MSRNTPPRSSGKSAKSGGKSGGKSGAKSGAKPGQVTRARWGARPARPEATDRDGFTAQTAPLAPGESSPPPAAAVRKAAEAKKPAGGRSAAGKPAGGGAKAPAGGGAAGQRAPRKQAVRPPKALRAAKPVLRVPAGDPLVGERYEVEVGPVAHGGGHCVARHEGRVLFVRHTLPGERVIAQVTEGTTKSRFLRADAVEILTPSKDRIAAPCPFSGPGKCGGCDWQHVTPGGQRKLKGQVLTEQLAKLAGLTPAEAGWDGSVEPVGGKLPPGEVPQWRSRIQYTVDQESGEVGLRKHRSHDIQLVDRCLIASEGITELGLEARDWTGLTSIDVIAAAGSSDRQLILTPAPGEQLPLVELDKPVSISRIDDQENFHQVHGRTFVRERAVGRTWRVSNGGFWQIHPEAPDTLVDAVMSGLDPQWGENALDLYCGVGLFAGALADRVGEDGAVLGIESGKQAVLDARHNLAELENVRIECDKVEALLPRTGIESTDLIVLDPPRAGAGRETVRHLVGLSARRIAYVACDPAALARDLAFFREGGYRPVSLRAFDLFPMTHHFECVAILEPIRGAA</sequence>
<protein>
    <submittedName>
        <fullName evidence="7">Class I SAM-dependent RNA methyltransferase</fullName>
    </submittedName>
</protein>
<dbReference type="GO" id="GO:0008168">
    <property type="term" value="F:methyltransferase activity"/>
    <property type="evidence" value="ECO:0007669"/>
    <property type="project" value="UniProtKB-KW"/>
</dbReference>
<proteinExistence type="inferred from homology"/>
<feature type="compositionally biased region" description="Basic and acidic residues" evidence="5">
    <location>
        <begin position="45"/>
        <end position="54"/>
    </location>
</feature>
<dbReference type="PANTHER" id="PTHR11061">
    <property type="entry name" value="RNA M5U METHYLTRANSFERASE"/>
    <property type="match status" value="1"/>
</dbReference>
<evidence type="ECO:0000256" key="1">
    <source>
        <dbReference type="ARBA" id="ARBA00022603"/>
    </source>
</evidence>
<dbReference type="Proteomes" id="UP001422759">
    <property type="component" value="Unassembled WGS sequence"/>
</dbReference>
<dbReference type="InterPro" id="IPR012340">
    <property type="entry name" value="NA-bd_OB-fold"/>
</dbReference>
<accession>A0ABP5M0I1</accession>
<dbReference type="GO" id="GO:0032259">
    <property type="term" value="P:methylation"/>
    <property type="evidence" value="ECO:0007669"/>
    <property type="project" value="UniProtKB-KW"/>
</dbReference>
<keyword evidence="3 4" id="KW-0949">S-adenosyl-L-methionine</keyword>
<dbReference type="Pfam" id="PF01938">
    <property type="entry name" value="TRAM"/>
    <property type="match status" value="1"/>
</dbReference>
<evidence type="ECO:0000259" key="6">
    <source>
        <dbReference type="PROSITE" id="PS50926"/>
    </source>
</evidence>